<accession>A0A1G7U3K1</accession>
<evidence type="ECO:0000313" key="3">
    <source>
        <dbReference type="Proteomes" id="UP000198656"/>
    </source>
</evidence>
<keyword evidence="1" id="KW-0732">Signal</keyword>
<dbReference type="EMBL" id="FNCP01000003">
    <property type="protein sequence ID" value="SDG42202.1"/>
    <property type="molecule type" value="Genomic_DNA"/>
</dbReference>
<dbReference type="InterPro" id="IPR051922">
    <property type="entry name" value="Bact_Sporulation_Assoc"/>
</dbReference>
<sequence length="1088" mass="114648">MKKTKKALASLAIAGMTLTMIPFNVFAASPIPTRLSGLTAEQTAVAIADQTGYTGTAILASSTSYGMVDALTAGPLATSLKAPILLTGAGNTLDAATKAELTKLAVKTVYVTSGTAVIKQGVIDELKGMDIEVVALGGFDRAETSVNIAKKMTGVTKVAVANTVVDALSIAAVASAANEPILLTDKDALPASVAAYLASAGVTSSDVIGGTGVISDAVVAGLPSATRHAGMTAYDTNNQVIQDFAAGLAFDNIYVANGVTGIDALAGAPLAAQTKSPIVLTDGSTVPAAAAFTYSKNSSAVVTALGGTAVVPESVRVGVSTGNVTNVPGDLAIVSISALDDSNRFIEVTFNKPVSGLQASDVVIENADTLARYGVKSVQMSSNSLTATIELYASDDSEEVLQYLQDYNVTINAGGTILKSTFNRAYSSKVRVQDINVGDNEIVVYNDKTGEEVTLDIPEALNFDYEATLGELVQVWYNGDNELTNYMIVSPNAKNDSIEVTKATEIKLLSEGKKYDISEEAYTNSNDKFAFYLDGESVNIADHVGEKFNFAKVGFNKSGDIEFVSAYTLRDVLIVDSIEGDEVIGVEGSASAGSFDAKDATIIKDGKVIDVANLTAGDLLFFNNDADDDDGYAEVLNNKVATGEIDNVYSDSIEVGGETYNFDYDADVAADFAYSQQAVYIDENGEVTDVDSDAAEELQAGGEVALYTDYAGNLIFISGDTTNVDSNSEVAVLTEDILGYASSREKVEIEAVTESGEDLYFDMELEDLEKITVNGTEYEIDNGGSSDWTASLIGTPGAYTGINLDENGAAGSIDIDIDPVADAGSLVKLHLDDEGNLEEIEFFSSNAGEIGYDVIDAANSLESGDLYLDGFKLTSETLMFDATEDSETTDADDYVLTTFGEYKGAEITNGNYIYNDDQEVVAIWFDQTTSDDLSYEEAVVTKVLRNTDGEVVSVTVYAAGEEKTYTVDEFVSDVAKGDVVILELDKDSNMLVKGIATAGSDIINDTTGEYATRVTPSLEVQTIDVGNKKVTFTNGDTYSLAEGGLVLDGKDNSDIKVKSLSDLRGKTNVTVVKDAKTGSFAKFFVIEN</sequence>
<organism evidence="2 3">
    <name type="scientific">Desulfosporosinus hippei DSM 8344</name>
    <dbReference type="NCBI Taxonomy" id="1121419"/>
    <lineage>
        <taxon>Bacteria</taxon>
        <taxon>Bacillati</taxon>
        <taxon>Bacillota</taxon>
        <taxon>Clostridia</taxon>
        <taxon>Eubacteriales</taxon>
        <taxon>Desulfitobacteriaceae</taxon>
        <taxon>Desulfosporosinus</taxon>
    </lineage>
</organism>
<feature type="chain" id="PRO_5011517791" evidence="1">
    <location>
        <begin position="28"/>
        <end position="1088"/>
    </location>
</feature>
<protein>
    <submittedName>
        <fullName evidence="2">Putative cell wall-binding protein</fullName>
    </submittedName>
</protein>
<dbReference type="RefSeq" id="WP_092329992.1">
    <property type="nucleotide sequence ID" value="NZ_FNCP01000003.1"/>
</dbReference>
<dbReference type="STRING" id="1121419.SAMN05443529_10316"/>
<dbReference type="InterPro" id="IPR007253">
    <property type="entry name" value="Cell_wall-bd_2"/>
</dbReference>
<name>A0A1G7U3K1_9FIRM</name>
<keyword evidence="3" id="KW-1185">Reference proteome</keyword>
<dbReference type="PANTHER" id="PTHR30032">
    <property type="entry name" value="N-ACETYLMURAMOYL-L-ALANINE AMIDASE-RELATED"/>
    <property type="match status" value="1"/>
</dbReference>
<dbReference type="Gene3D" id="3.40.50.12090">
    <property type="match status" value="1"/>
</dbReference>
<dbReference type="OrthoDB" id="3268939at2"/>
<feature type="signal peptide" evidence="1">
    <location>
        <begin position="1"/>
        <end position="27"/>
    </location>
</feature>
<dbReference type="AlphaFoldDB" id="A0A1G7U3K1"/>
<proteinExistence type="predicted"/>
<dbReference type="PANTHER" id="PTHR30032:SF8">
    <property type="entry name" value="GERMINATION-SPECIFIC N-ACETYLMURAMOYL-L-ALANINE AMIDASE"/>
    <property type="match status" value="1"/>
</dbReference>
<dbReference type="Pfam" id="PF04122">
    <property type="entry name" value="CW_binding_2"/>
    <property type="match status" value="3"/>
</dbReference>
<evidence type="ECO:0000256" key="1">
    <source>
        <dbReference type="SAM" id="SignalP"/>
    </source>
</evidence>
<dbReference type="Proteomes" id="UP000198656">
    <property type="component" value="Unassembled WGS sequence"/>
</dbReference>
<gene>
    <name evidence="2" type="ORF">SAMN05443529_10316</name>
</gene>
<reference evidence="3" key="1">
    <citation type="submission" date="2016-10" db="EMBL/GenBank/DDBJ databases">
        <authorList>
            <person name="Varghese N."/>
            <person name="Submissions S."/>
        </authorList>
    </citation>
    <scope>NUCLEOTIDE SEQUENCE [LARGE SCALE GENOMIC DNA]</scope>
    <source>
        <strain evidence="3">DSM 8344</strain>
    </source>
</reference>
<evidence type="ECO:0000313" key="2">
    <source>
        <dbReference type="EMBL" id="SDG42202.1"/>
    </source>
</evidence>